<dbReference type="InterPro" id="IPR029068">
    <property type="entry name" value="Glyas_Bleomycin-R_OHBP_Dase"/>
</dbReference>
<sequence length="40" mass="4633">MNSISDYDNFFLPADNLEKAKEFYGRQLGLKVKFDFADKG</sequence>
<organism evidence="1 2">
    <name type="scientific">Sphingobacterium thalpophilum</name>
    <dbReference type="NCBI Taxonomy" id="259"/>
    <lineage>
        <taxon>Bacteria</taxon>
        <taxon>Pseudomonadati</taxon>
        <taxon>Bacteroidota</taxon>
        <taxon>Sphingobacteriia</taxon>
        <taxon>Sphingobacteriales</taxon>
        <taxon>Sphingobacteriaceae</taxon>
        <taxon>Sphingobacterium</taxon>
    </lineage>
</organism>
<gene>
    <name evidence="1" type="ORF">ABTW24_16640</name>
</gene>
<comment type="caution">
    <text evidence="1">The sequence shown here is derived from an EMBL/GenBank/DDBJ whole genome shotgun (WGS) entry which is preliminary data.</text>
</comment>
<dbReference type="SUPFAM" id="SSF54593">
    <property type="entry name" value="Glyoxalase/Bleomycin resistance protein/Dihydroxybiphenyl dioxygenase"/>
    <property type="match status" value="1"/>
</dbReference>
<dbReference type="RefSeq" id="WP_370483530.1">
    <property type="nucleotide sequence ID" value="NZ_JBEOQA010000002.1"/>
</dbReference>
<dbReference type="EMBL" id="JBEOQB010000004">
    <property type="protein sequence ID" value="MEZ0453225.1"/>
    <property type="molecule type" value="Genomic_DNA"/>
</dbReference>
<keyword evidence="2" id="KW-1185">Reference proteome</keyword>
<name>A0ABV4HFD6_9SPHI</name>
<reference evidence="1 2" key="1">
    <citation type="submission" date="2024-06" db="EMBL/GenBank/DDBJ databases">
        <title>Soil Sphingobacterium thalpophilum.</title>
        <authorList>
            <person name="Yang J."/>
            <person name="Li J."/>
        </authorList>
    </citation>
    <scope>NUCLEOTIDE SEQUENCE [LARGE SCALE GENOMIC DNA]</scope>
    <source>
        <strain evidence="1 2">22g91tb</strain>
    </source>
</reference>
<proteinExistence type="predicted"/>
<protein>
    <recommendedName>
        <fullName evidence="3">Glyoxalase-like domain</fullName>
    </recommendedName>
</protein>
<dbReference type="Proteomes" id="UP001566204">
    <property type="component" value="Unassembled WGS sequence"/>
</dbReference>
<evidence type="ECO:0008006" key="3">
    <source>
        <dbReference type="Google" id="ProtNLM"/>
    </source>
</evidence>
<accession>A0ABV4HFD6</accession>
<evidence type="ECO:0000313" key="2">
    <source>
        <dbReference type="Proteomes" id="UP001566204"/>
    </source>
</evidence>
<evidence type="ECO:0000313" key="1">
    <source>
        <dbReference type="EMBL" id="MEZ0453225.1"/>
    </source>
</evidence>